<comment type="pathway">
    <text evidence="1 10">Cell wall biogenesis; peptidoglycan biosynthesis.</text>
</comment>
<keyword evidence="6 10" id="KW-0133">Cell shape</keyword>
<dbReference type="Gene3D" id="2.40.440.10">
    <property type="entry name" value="L,D-transpeptidase catalytic domain-like"/>
    <property type="match status" value="1"/>
</dbReference>
<evidence type="ECO:0000313" key="12">
    <source>
        <dbReference type="EMBL" id="KEK21132.1"/>
    </source>
</evidence>
<proteinExistence type="inferred from homology"/>
<gene>
    <name evidence="12" type="ORF">BAMA_10100</name>
</gene>
<dbReference type="GO" id="GO:0071555">
    <property type="term" value="P:cell wall organization"/>
    <property type="evidence" value="ECO:0007669"/>
    <property type="project" value="UniProtKB-UniRule"/>
</dbReference>
<evidence type="ECO:0000256" key="9">
    <source>
        <dbReference type="ARBA" id="ARBA00060592"/>
    </source>
</evidence>
<keyword evidence="3" id="KW-0328">Glycosyltransferase</keyword>
<evidence type="ECO:0000256" key="1">
    <source>
        <dbReference type="ARBA" id="ARBA00004752"/>
    </source>
</evidence>
<evidence type="ECO:0000256" key="7">
    <source>
        <dbReference type="ARBA" id="ARBA00022984"/>
    </source>
</evidence>
<dbReference type="InterPro" id="IPR005490">
    <property type="entry name" value="LD_TPept_cat_dom"/>
</dbReference>
<evidence type="ECO:0000259" key="11">
    <source>
        <dbReference type="PROSITE" id="PS52029"/>
    </source>
</evidence>
<dbReference type="Proteomes" id="UP000027822">
    <property type="component" value="Unassembled WGS sequence"/>
</dbReference>
<feature type="domain" description="L,D-TPase catalytic" evidence="11">
    <location>
        <begin position="28"/>
        <end position="152"/>
    </location>
</feature>
<dbReference type="AlphaFoldDB" id="A0A073K3T5"/>
<dbReference type="InterPro" id="IPR050979">
    <property type="entry name" value="LD-transpeptidase"/>
</dbReference>
<accession>A0A073K3T5</accession>
<feature type="active site" description="Proton donor/acceptor" evidence="10">
    <location>
        <position position="112"/>
    </location>
</feature>
<dbReference type="STRING" id="574376.BAMA_10100"/>
<dbReference type="GO" id="GO:0018104">
    <property type="term" value="P:peptidoglycan-protein cross-linking"/>
    <property type="evidence" value="ECO:0007669"/>
    <property type="project" value="TreeGrafter"/>
</dbReference>
<protein>
    <submittedName>
        <fullName evidence="12">L,D-transpeptidase</fullName>
    </submittedName>
</protein>
<dbReference type="CDD" id="cd16913">
    <property type="entry name" value="YkuD_like"/>
    <property type="match status" value="1"/>
</dbReference>
<dbReference type="SUPFAM" id="SSF141523">
    <property type="entry name" value="L,D-transpeptidase catalytic domain-like"/>
    <property type="match status" value="1"/>
</dbReference>
<sequence length="193" mass="21298">MPYLLSFLLFISISPIWPLGNNPRVGDPFIIVNKQTNQLAYIDDGKIQRIFPVATGKTNDLTPEGTFDVVVKAKDPYYIAKNIPGGSPLNPLGSRWIGFNARGTDGRKYGIHGTNMPSSIGKYISQGCIRMHKQDVEYLFDQIPLGTKVSIVRSSKSFLQLAKEKGAIAYEKASTLDVGAFSCLDMCIYKCVI</sequence>
<comment type="similarity">
    <text evidence="2">Belongs to the YkuD family.</text>
</comment>
<comment type="pathway">
    <text evidence="9">Glycan biosynthesis.</text>
</comment>
<evidence type="ECO:0000256" key="6">
    <source>
        <dbReference type="ARBA" id="ARBA00022960"/>
    </source>
</evidence>
<evidence type="ECO:0000256" key="4">
    <source>
        <dbReference type="ARBA" id="ARBA00022679"/>
    </source>
</evidence>
<dbReference type="RefSeq" id="WP_034636129.1">
    <property type="nucleotide sequence ID" value="NZ_CBCSJC010000001.1"/>
</dbReference>
<keyword evidence="13" id="KW-1185">Reference proteome</keyword>
<dbReference type="FunFam" id="2.40.440.10:FF:000003">
    <property type="entry name" value="L,D-transpeptidase YciB"/>
    <property type="match status" value="1"/>
</dbReference>
<keyword evidence="7 10" id="KW-0573">Peptidoglycan synthesis</keyword>
<organism evidence="12 13">
    <name type="scientific">Bacillus manliponensis</name>
    <dbReference type="NCBI Taxonomy" id="574376"/>
    <lineage>
        <taxon>Bacteria</taxon>
        <taxon>Bacillati</taxon>
        <taxon>Bacillota</taxon>
        <taxon>Bacilli</taxon>
        <taxon>Bacillales</taxon>
        <taxon>Bacillaceae</taxon>
        <taxon>Bacillus</taxon>
        <taxon>Bacillus cereus group</taxon>
    </lineage>
</organism>
<dbReference type="UniPathway" id="UPA00219"/>
<dbReference type="OrthoDB" id="9787225at2"/>
<evidence type="ECO:0000256" key="3">
    <source>
        <dbReference type="ARBA" id="ARBA00022676"/>
    </source>
</evidence>
<dbReference type="GO" id="GO:0008360">
    <property type="term" value="P:regulation of cell shape"/>
    <property type="evidence" value="ECO:0007669"/>
    <property type="project" value="UniProtKB-UniRule"/>
</dbReference>
<dbReference type="GO" id="GO:0005576">
    <property type="term" value="C:extracellular region"/>
    <property type="evidence" value="ECO:0007669"/>
    <property type="project" value="TreeGrafter"/>
</dbReference>
<feature type="active site" description="Nucleophile" evidence="10">
    <location>
        <position position="128"/>
    </location>
</feature>
<evidence type="ECO:0000256" key="10">
    <source>
        <dbReference type="PROSITE-ProRule" id="PRU01373"/>
    </source>
</evidence>
<keyword evidence="8 10" id="KW-0961">Cell wall biogenesis/degradation</keyword>
<dbReference type="PANTHER" id="PTHR30582">
    <property type="entry name" value="L,D-TRANSPEPTIDASE"/>
    <property type="match status" value="1"/>
</dbReference>
<keyword evidence="5" id="KW-0378">Hydrolase</keyword>
<keyword evidence="4" id="KW-0808">Transferase</keyword>
<evidence type="ECO:0000313" key="13">
    <source>
        <dbReference type="Proteomes" id="UP000027822"/>
    </source>
</evidence>
<dbReference type="GO" id="GO:0016757">
    <property type="term" value="F:glycosyltransferase activity"/>
    <property type="evidence" value="ECO:0007669"/>
    <property type="project" value="UniProtKB-KW"/>
</dbReference>
<dbReference type="Pfam" id="PF03734">
    <property type="entry name" value="YkuD"/>
    <property type="match status" value="1"/>
</dbReference>
<evidence type="ECO:0000256" key="5">
    <source>
        <dbReference type="ARBA" id="ARBA00022801"/>
    </source>
</evidence>
<dbReference type="GO" id="GO:0071972">
    <property type="term" value="F:peptidoglycan L,D-transpeptidase activity"/>
    <property type="evidence" value="ECO:0007669"/>
    <property type="project" value="TreeGrafter"/>
</dbReference>
<dbReference type="EMBL" id="JOTN01000002">
    <property type="protein sequence ID" value="KEK21132.1"/>
    <property type="molecule type" value="Genomic_DNA"/>
</dbReference>
<dbReference type="eggNOG" id="COG1376">
    <property type="taxonomic scope" value="Bacteria"/>
</dbReference>
<comment type="caution">
    <text evidence="12">The sequence shown here is derived from an EMBL/GenBank/DDBJ whole genome shotgun (WGS) entry which is preliminary data.</text>
</comment>
<name>A0A073K3T5_9BACI</name>
<evidence type="ECO:0000256" key="8">
    <source>
        <dbReference type="ARBA" id="ARBA00023316"/>
    </source>
</evidence>
<dbReference type="InterPro" id="IPR038063">
    <property type="entry name" value="Transpep_catalytic_dom"/>
</dbReference>
<dbReference type="PROSITE" id="PS52029">
    <property type="entry name" value="LD_TPASE"/>
    <property type="match status" value="1"/>
</dbReference>
<dbReference type="PANTHER" id="PTHR30582:SF4">
    <property type="entry name" value="L,D-TRANSPEPTIDASE YQJB-RELATED"/>
    <property type="match status" value="1"/>
</dbReference>
<evidence type="ECO:0000256" key="2">
    <source>
        <dbReference type="ARBA" id="ARBA00005992"/>
    </source>
</evidence>
<reference evidence="12 13" key="1">
    <citation type="submission" date="2014-06" db="EMBL/GenBank/DDBJ databases">
        <title>Draft genome sequence of Bacillus manliponensis JCM 15802 (MCCC 1A00708).</title>
        <authorList>
            <person name="Lai Q."/>
            <person name="Liu Y."/>
            <person name="Shao Z."/>
        </authorList>
    </citation>
    <scope>NUCLEOTIDE SEQUENCE [LARGE SCALE GENOMIC DNA]</scope>
    <source>
        <strain evidence="12 13">JCM 15802</strain>
    </source>
</reference>